<dbReference type="GO" id="GO:0000981">
    <property type="term" value="F:DNA-binding transcription factor activity, RNA polymerase II-specific"/>
    <property type="evidence" value="ECO:0007669"/>
    <property type="project" value="InterPro"/>
</dbReference>
<feature type="domain" description="Zn(2)-C6 fungal-type" evidence="3">
    <location>
        <begin position="22"/>
        <end position="51"/>
    </location>
</feature>
<name>A0A3M7HAY8_HORWE</name>
<evidence type="ECO:0000313" key="5">
    <source>
        <dbReference type="Proteomes" id="UP000269539"/>
    </source>
</evidence>
<dbReference type="InterPro" id="IPR036864">
    <property type="entry name" value="Zn2-C6_fun-type_DNA-bd_sf"/>
</dbReference>
<dbReference type="GO" id="GO:0008270">
    <property type="term" value="F:zinc ion binding"/>
    <property type="evidence" value="ECO:0007669"/>
    <property type="project" value="InterPro"/>
</dbReference>
<dbReference type="EMBL" id="QWIO01000074">
    <property type="protein sequence ID" value="RMZ10483.1"/>
    <property type="molecule type" value="Genomic_DNA"/>
</dbReference>
<dbReference type="InterPro" id="IPR001138">
    <property type="entry name" value="Zn2Cys6_DnaBD"/>
</dbReference>
<protein>
    <recommendedName>
        <fullName evidence="3">Zn(2)-C6 fungal-type domain-containing protein</fullName>
    </recommendedName>
</protein>
<accession>A0A3M7HAY8</accession>
<feature type="compositionally biased region" description="Low complexity" evidence="2">
    <location>
        <begin position="194"/>
        <end position="205"/>
    </location>
</feature>
<proteinExistence type="predicted"/>
<dbReference type="PROSITE" id="PS50048">
    <property type="entry name" value="ZN2_CY6_FUNGAL_2"/>
    <property type="match status" value="1"/>
</dbReference>
<dbReference type="SMART" id="SM00066">
    <property type="entry name" value="GAL4"/>
    <property type="match status" value="1"/>
</dbReference>
<gene>
    <name evidence="4" type="ORF">D0864_01253</name>
</gene>
<dbReference type="Pfam" id="PF00172">
    <property type="entry name" value="Zn_clus"/>
    <property type="match status" value="1"/>
</dbReference>
<feature type="region of interest" description="Disordered" evidence="2">
    <location>
        <begin position="190"/>
        <end position="225"/>
    </location>
</feature>
<evidence type="ECO:0000259" key="3">
    <source>
        <dbReference type="PROSITE" id="PS50048"/>
    </source>
</evidence>
<dbReference type="PROSITE" id="PS00463">
    <property type="entry name" value="ZN2_CY6_FUNGAL_1"/>
    <property type="match status" value="1"/>
</dbReference>
<comment type="caution">
    <text evidence="4">The sequence shown here is derived from an EMBL/GenBank/DDBJ whole genome shotgun (WGS) entry which is preliminary data.</text>
</comment>
<evidence type="ECO:0000313" key="4">
    <source>
        <dbReference type="EMBL" id="RMZ10483.1"/>
    </source>
</evidence>
<dbReference type="PANTHER" id="PTHR47655:SF3">
    <property type="entry name" value="ZN(II)2CYS6 TRANSCRIPTION FACTOR (EUROFUNG)"/>
    <property type="match status" value="1"/>
</dbReference>
<dbReference type="SUPFAM" id="SSF57701">
    <property type="entry name" value="Zn2/Cys6 DNA-binding domain"/>
    <property type="match status" value="1"/>
</dbReference>
<organism evidence="4 5">
    <name type="scientific">Hortaea werneckii</name>
    <name type="common">Black yeast</name>
    <name type="synonym">Cladosporium werneckii</name>
    <dbReference type="NCBI Taxonomy" id="91943"/>
    <lineage>
        <taxon>Eukaryota</taxon>
        <taxon>Fungi</taxon>
        <taxon>Dikarya</taxon>
        <taxon>Ascomycota</taxon>
        <taxon>Pezizomycotina</taxon>
        <taxon>Dothideomycetes</taxon>
        <taxon>Dothideomycetidae</taxon>
        <taxon>Mycosphaerellales</taxon>
        <taxon>Teratosphaeriaceae</taxon>
        <taxon>Hortaea</taxon>
    </lineage>
</organism>
<dbReference type="Gene3D" id="4.10.240.10">
    <property type="entry name" value="Zn(2)-C6 fungal-type DNA-binding domain"/>
    <property type="match status" value="1"/>
</dbReference>
<dbReference type="InterPro" id="IPR052783">
    <property type="entry name" value="Metabolic/Drug-Res_Regulator"/>
</dbReference>
<evidence type="ECO:0000256" key="2">
    <source>
        <dbReference type="SAM" id="MobiDB-lite"/>
    </source>
</evidence>
<evidence type="ECO:0000256" key="1">
    <source>
        <dbReference type="ARBA" id="ARBA00023242"/>
    </source>
</evidence>
<reference evidence="4 5" key="1">
    <citation type="journal article" date="2018" name="BMC Genomics">
        <title>Genomic evidence for intraspecific hybridization in a clonal and extremely halotolerant yeast.</title>
        <authorList>
            <person name="Gostincar C."/>
            <person name="Stajich J.E."/>
            <person name="Zupancic J."/>
            <person name="Zalar P."/>
            <person name="Gunde-Cimerman N."/>
        </authorList>
    </citation>
    <scope>NUCLEOTIDE SEQUENCE [LARGE SCALE GENOMIC DNA]</scope>
    <source>
        <strain evidence="4 5">EXF-10513</strain>
    </source>
</reference>
<sequence>MKMSELSSMPRDGARRCRTSRACDRCRLKKSKCSGSAQCRKCQADDAICAFEVLTFESKRKKPRARMYPRGYVEALEQQQSWMVKGLQAMYRRLLEVGAWTFPSLVETDGRPLIHDMLSALGALDPDYNDNVNHRFEESCQALQSKLLASGAELTDYQKRTSCVDQEKCQQAELGNGKSLWNGEAQTAPLKVPDSLSSSNLGDNLARQSRQTDHNEKQTLPWEPDIGVGSFNSTNILNNTNPLPEETFNQLPQLPLRGEDPQFYQAEWALSIPQALPLSWSSDSGYFHGTSFPQNVWS</sequence>
<dbReference type="PANTHER" id="PTHR47655">
    <property type="entry name" value="QUINIC ACID UTILIZATION ACTIVATOR"/>
    <property type="match status" value="1"/>
</dbReference>
<keyword evidence="1" id="KW-0539">Nucleus</keyword>
<dbReference type="CDD" id="cd00067">
    <property type="entry name" value="GAL4"/>
    <property type="match status" value="1"/>
</dbReference>
<dbReference type="AlphaFoldDB" id="A0A3M7HAY8"/>
<dbReference type="Proteomes" id="UP000269539">
    <property type="component" value="Unassembled WGS sequence"/>
</dbReference>